<evidence type="ECO:0000313" key="2">
    <source>
        <dbReference type="Proteomes" id="UP000093197"/>
    </source>
</evidence>
<name>A0A853PPD8_BACFG</name>
<sequence length="200" mass="23267">MDHEILLNKLLYVEEHLSCRNYLNQVEAGFKYIELEQELFIRKECACWNYLLLFLDGKFVISQDQFSKRMFNAGTMVLLPKMSAFSGWGSSGGKLVALSFDTPPGSCDMFVLQSLSSICETIKYDFQATEIRYPVTPYLEVLTFCLKNGMSCGHLHELMAKELFFLIRGFYTKEEIATLFYPIIGQDFLFKQMIIENYRR</sequence>
<gene>
    <name evidence="1" type="ORF">AC094_34760</name>
</gene>
<proteinExistence type="predicted"/>
<protein>
    <submittedName>
        <fullName evidence="1">AraC family transcriptional regulator</fullName>
    </submittedName>
</protein>
<dbReference type="EMBL" id="LIDT01000036">
    <property type="protein sequence ID" value="OCR28929.1"/>
    <property type="molecule type" value="Genomic_DNA"/>
</dbReference>
<accession>A0A853PPD8</accession>
<evidence type="ECO:0000313" key="1">
    <source>
        <dbReference type="EMBL" id="OCR28929.1"/>
    </source>
</evidence>
<comment type="caution">
    <text evidence="1">The sequence shown here is derived from an EMBL/GenBank/DDBJ whole genome shotgun (WGS) entry which is preliminary data.</text>
</comment>
<dbReference type="Proteomes" id="UP000093197">
    <property type="component" value="Unassembled WGS sequence"/>
</dbReference>
<dbReference type="AlphaFoldDB" id="A0A853PPD8"/>
<organism evidence="1 2">
    <name type="scientific">Bacteroides fragilis</name>
    <dbReference type="NCBI Taxonomy" id="817"/>
    <lineage>
        <taxon>Bacteria</taxon>
        <taxon>Pseudomonadati</taxon>
        <taxon>Bacteroidota</taxon>
        <taxon>Bacteroidia</taxon>
        <taxon>Bacteroidales</taxon>
        <taxon>Bacteroidaceae</taxon>
        <taxon>Bacteroides</taxon>
    </lineage>
</organism>
<reference evidence="1 2" key="1">
    <citation type="journal article" date="2016" name="PLoS ONE">
        <title>Genomic Diversity of Enterotoxigenic Strains of Bacteroides fragilis.</title>
        <authorList>
            <person name="Pierce J.V."/>
            <person name="Bernstein H.D."/>
        </authorList>
    </citation>
    <scope>NUCLEOTIDE SEQUENCE [LARGE SCALE GENOMIC DNA]</scope>
    <source>
        <strain evidence="1 2">20793-3</strain>
    </source>
</reference>